<dbReference type="AlphaFoldDB" id="A0A6J4U0Q2"/>
<evidence type="ECO:0000313" key="3">
    <source>
        <dbReference type="EMBL" id="CAA9535333.1"/>
    </source>
</evidence>
<name>A0A6J4U0Q2_9BACT</name>
<reference evidence="3" key="1">
    <citation type="submission" date="2020-02" db="EMBL/GenBank/DDBJ databases">
        <authorList>
            <person name="Meier V. D."/>
        </authorList>
    </citation>
    <scope>NUCLEOTIDE SEQUENCE</scope>
    <source>
        <strain evidence="3">AVDCRST_MAG49</strain>
    </source>
</reference>
<organism evidence="3">
    <name type="scientific">uncultured Thermomicrobiales bacterium</name>
    <dbReference type="NCBI Taxonomy" id="1645740"/>
    <lineage>
        <taxon>Bacteria</taxon>
        <taxon>Pseudomonadati</taxon>
        <taxon>Thermomicrobiota</taxon>
        <taxon>Thermomicrobia</taxon>
        <taxon>Thermomicrobiales</taxon>
        <taxon>environmental samples</taxon>
    </lineage>
</organism>
<dbReference type="EMBL" id="CADCWG010000014">
    <property type="protein sequence ID" value="CAA9535333.1"/>
    <property type="molecule type" value="Genomic_DNA"/>
</dbReference>
<accession>A0A6J4U0Q2</accession>
<evidence type="ECO:0000256" key="1">
    <source>
        <dbReference type="SAM" id="MobiDB-lite"/>
    </source>
</evidence>
<gene>
    <name evidence="3" type="ORF">AVDCRST_MAG49-399</name>
</gene>
<protein>
    <recommendedName>
        <fullName evidence="2">SGNH hydrolase-type esterase domain-containing protein</fullName>
    </recommendedName>
</protein>
<dbReference type="InterPro" id="IPR013830">
    <property type="entry name" value="SGNH_hydro"/>
</dbReference>
<sequence length="261" mass="26250">MGYWILVTIVVLAGLAVLVAVVASEARPAPIRRGPAPRRPWVVLGSGAPDGTPRGWVALAAGTLPAGVAVHDLSEPGATIADVRLAQLPAALALEPAVVTVLTGPVDLLGGVPLIDYAEDLSETLTALAAVGCRAVVVTVPDLSRLPGLTEGDRDLAGLRTLVATWNAAIVQVARSRRAAVVDLSPASRALLGPGTSLDGRGFRPGPAATERLATLLGRAAARALATGPLTAGDSEGPDADPLPRTVGPATVPRTAPGHGV</sequence>
<feature type="region of interest" description="Disordered" evidence="1">
    <location>
        <begin position="229"/>
        <end position="261"/>
    </location>
</feature>
<dbReference type="SUPFAM" id="SSF52266">
    <property type="entry name" value="SGNH hydrolase"/>
    <property type="match status" value="1"/>
</dbReference>
<dbReference type="GO" id="GO:0016788">
    <property type="term" value="F:hydrolase activity, acting on ester bonds"/>
    <property type="evidence" value="ECO:0007669"/>
    <property type="project" value="UniProtKB-ARBA"/>
</dbReference>
<feature type="domain" description="SGNH hydrolase-type esterase" evidence="2">
    <location>
        <begin position="46"/>
        <end position="207"/>
    </location>
</feature>
<dbReference type="Gene3D" id="3.40.50.1110">
    <property type="entry name" value="SGNH hydrolase"/>
    <property type="match status" value="1"/>
</dbReference>
<evidence type="ECO:0000259" key="2">
    <source>
        <dbReference type="Pfam" id="PF13472"/>
    </source>
</evidence>
<dbReference type="Pfam" id="PF13472">
    <property type="entry name" value="Lipase_GDSL_2"/>
    <property type="match status" value="1"/>
</dbReference>
<dbReference type="InterPro" id="IPR036514">
    <property type="entry name" value="SGNH_hydro_sf"/>
</dbReference>
<proteinExistence type="predicted"/>